<comment type="subcellular location">
    <subcellularLocation>
        <location evidence="1">Cell membrane</location>
    </subcellularLocation>
</comment>
<dbReference type="Pfam" id="PF00535">
    <property type="entry name" value="Glycos_transf_2"/>
    <property type="match status" value="1"/>
</dbReference>
<evidence type="ECO:0000313" key="11">
    <source>
        <dbReference type="EMBL" id="WAB82449.1"/>
    </source>
</evidence>
<feature type="domain" description="Glycosyltransferase 2-like" evidence="10">
    <location>
        <begin position="6"/>
        <end position="138"/>
    </location>
</feature>
<evidence type="ECO:0000256" key="6">
    <source>
        <dbReference type="ARBA" id="ARBA00037281"/>
    </source>
</evidence>
<keyword evidence="3 11" id="KW-0328">Glycosyltransferase</keyword>
<dbReference type="GO" id="GO:0016757">
    <property type="term" value="F:glycosyltransferase activity"/>
    <property type="evidence" value="ECO:0007669"/>
    <property type="project" value="UniProtKB-KW"/>
</dbReference>
<reference evidence="11" key="1">
    <citation type="submission" date="2022-11" db="EMBL/GenBank/DDBJ databases">
        <title>Description of Microcella daejonensis nov. sp, isolated from riverside soil.</title>
        <authorList>
            <person name="Molina K.M."/>
            <person name="Kim S.B."/>
        </authorList>
    </citation>
    <scope>NUCLEOTIDE SEQUENCE</scope>
    <source>
        <strain evidence="11">MMS21-STM12</strain>
    </source>
</reference>
<comment type="function">
    <text evidence="6">Catalyzes the glycosylation of 4,4'-diaponeurosporenoate, i.e. the esterification of glucose at the C1'' position with the carboxyl group of 4,4'-diaponeurosporenic acid, to form glycosyl-4,4'-diaponeurosporenoate. This is a step in the biosynthesis of staphyloxanthin, an orange pigment present in most staphylococci strains.</text>
</comment>
<dbReference type="Gene3D" id="3.90.550.10">
    <property type="entry name" value="Spore Coat Polysaccharide Biosynthesis Protein SpsA, Chain A"/>
    <property type="match status" value="1"/>
</dbReference>
<dbReference type="PANTHER" id="PTHR43646:SF2">
    <property type="entry name" value="GLYCOSYLTRANSFERASE 2-LIKE DOMAIN-CONTAINING PROTEIN"/>
    <property type="match status" value="1"/>
</dbReference>
<dbReference type="KEGG" id="mdb:OVN18_05465"/>
<dbReference type="GO" id="GO:0005886">
    <property type="term" value="C:plasma membrane"/>
    <property type="evidence" value="ECO:0007669"/>
    <property type="project" value="UniProtKB-SubCell"/>
</dbReference>
<organism evidence="11 12">
    <name type="scientific">Microcella daejeonensis</name>
    <dbReference type="NCBI Taxonomy" id="2994971"/>
    <lineage>
        <taxon>Bacteria</taxon>
        <taxon>Bacillati</taxon>
        <taxon>Actinomycetota</taxon>
        <taxon>Actinomycetes</taxon>
        <taxon>Micrococcales</taxon>
        <taxon>Microbacteriaceae</taxon>
        <taxon>Microcella</taxon>
    </lineage>
</organism>
<dbReference type="SUPFAM" id="SSF53448">
    <property type="entry name" value="Nucleotide-diphospho-sugar transferases"/>
    <property type="match status" value="1"/>
</dbReference>
<keyword evidence="12" id="KW-1185">Reference proteome</keyword>
<keyword evidence="4 11" id="KW-0808">Transferase</keyword>
<evidence type="ECO:0000256" key="3">
    <source>
        <dbReference type="ARBA" id="ARBA00022676"/>
    </source>
</evidence>
<name>A0A9E8MMM4_9MICO</name>
<dbReference type="AlphaFoldDB" id="A0A9E8MMM4"/>
<protein>
    <recommendedName>
        <fullName evidence="9">4,4'-diaponeurosporenoate glycosyltransferase</fullName>
    </recommendedName>
</protein>
<dbReference type="InterPro" id="IPR001173">
    <property type="entry name" value="Glyco_trans_2-like"/>
</dbReference>
<dbReference type="Proteomes" id="UP001164706">
    <property type="component" value="Chromosome"/>
</dbReference>
<comment type="similarity">
    <text evidence="8">Belongs to the glycosyltransferase 2 family. CrtQ subfamily.</text>
</comment>
<evidence type="ECO:0000256" key="8">
    <source>
        <dbReference type="ARBA" id="ARBA00038120"/>
    </source>
</evidence>
<dbReference type="RefSeq" id="WP_267782493.1">
    <property type="nucleotide sequence ID" value="NZ_CP113089.1"/>
</dbReference>
<dbReference type="EMBL" id="CP113089">
    <property type="protein sequence ID" value="WAB82449.1"/>
    <property type="molecule type" value="Genomic_DNA"/>
</dbReference>
<evidence type="ECO:0000256" key="5">
    <source>
        <dbReference type="ARBA" id="ARBA00023136"/>
    </source>
</evidence>
<dbReference type="InterPro" id="IPR029044">
    <property type="entry name" value="Nucleotide-diphossugar_trans"/>
</dbReference>
<evidence type="ECO:0000256" key="7">
    <source>
        <dbReference type="ARBA" id="ARBA00037904"/>
    </source>
</evidence>
<evidence type="ECO:0000256" key="1">
    <source>
        <dbReference type="ARBA" id="ARBA00004236"/>
    </source>
</evidence>
<keyword evidence="2" id="KW-1003">Cell membrane</keyword>
<proteinExistence type="inferred from homology"/>
<comment type="pathway">
    <text evidence="7">Carotenoid biosynthesis; staphyloxanthin biosynthesis; staphyloxanthin from farnesyl diphosphate: step 4/5.</text>
</comment>
<sequence length="233" mass="24954">MRRIGVVVPARDEEQLVERCLRSVMRAAEALAQSDAPAEVVVVLVADGCTDRTAAIARSIPGVEVMVVRAAGVGAARELGARRAIARGCSWLACTDADSEVPSAWLVEQLRLESLGWDGMIGTVRPDFADLTPTERDHWLATHHRGHPNGHVHGANLGVRTASFVRVGGFRALAEHEDVDLVERLRASGAWLIASDEVEVTTSGRRTGRTAGGYAGHLRRVTAMLGDMDPAVV</sequence>
<evidence type="ECO:0000256" key="9">
    <source>
        <dbReference type="ARBA" id="ARBA00040345"/>
    </source>
</evidence>
<evidence type="ECO:0000256" key="2">
    <source>
        <dbReference type="ARBA" id="ARBA00022475"/>
    </source>
</evidence>
<accession>A0A9E8MMM4</accession>
<evidence type="ECO:0000256" key="4">
    <source>
        <dbReference type="ARBA" id="ARBA00022679"/>
    </source>
</evidence>
<evidence type="ECO:0000313" key="12">
    <source>
        <dbReference type="Proteomes" id="UP001164706"/>
    </source>
</evidence>
<evidence type="ECO:0000259" key="10">
    <source>
        <dbReference type="Pfam" id="PF00535"/>
    </source>
</evidence>
<keyword evidence="5" id="KW-0472">Membrane</keyword>
<dbReference type="PANTHER" id="PTHR43646">
    <property type="entry name" value="GLYCOSYLTRANSFERASE"/>
    <property type="match status" value="1"/>
</dbReference>
<gene>
    <name evidence="11" type="ORF">OVN18_05465</name>
</gene>